<dbReference type="RefSeq" id="XP_047761953.1">
    <property type="nucleotide sequence ID" value="XM_047904968.1"/>
</dbReference>
<feature type="compositionally biased region" description="Basic residues" evidence="1">
    <location>
        <begin position="226"/>
        <end position="235"/>
    </location>
</feature>
<feature type="compositionally biased region" description="Polar residues" evidence="1">
    <location>
        <begin position="438"/>
        <end position="453"/>
    </location>
</feature>
<feature type="compositionally biased region" description="Low complexity" evidence="1">
    <location>
        <begin position="157"/>
        <end position="170"/>
    </location>
</feature>
<gene>
    <name evidence="2" type="ORF">CLAFUR5_05820</name>
</gene>
<feature type="compositionally biased region" description="Basic and acidic residues" evidence="1">
    <location>
        <begin position="236"/>
        <end position="249"/>
    </location>
</feature>
<dbReference type="Proteomes" id="UP000756132">
    <property type="component" value="Chromosome 5"/>
</dbReference>
<feature type="compositionally biased region" description="Polar residues" evidence="1">
    <location>
        <begin position="325"/>
        <end position="334"/>
    </location>
</feature>
<organism evidence="2 3">
    <name type="scientific">Passalora fulva</name>
    <name type="common">Tomato leaf mold</name>
    <name type="synonym">Cladosporium fulvum</name>
    <dbReference type="NCBI Taxonomy" id="5499"/>
    <lineage>
        <taxon>Eukaryota</taxon>
        <taxon>Fungi</taxon>
        <taxon>Dikarya</taxon>
        <taxon>Ascomycota</taxon>
        <taxon>Pezizomycotina</taxon>
        <taxon>Dothideomycetes</taxon>
        <taxon>Dothideomycetidae</taxon>
        <taxon>Mycosphaerellales</taxon>
        <taxon>Mycosphaerellaceae</taxon>
        <taxon>Fulvia</taxon>
    </lineage>
</organism>
<dbReference type="GeneID" id="71985698"/>
<sequence length="774" mass="85651">MAAATGTYDTWTPDGGDGDTGSEALFTVTRTLRDYITVYMRPGRRIWTSFPTDFGSADGRKVVMFCARFCDLLSEGYTIQDIKHWCVASSKREVMVQRPRSYGWWVNGGWEFMKAVLDEANALERNGTWTPERIAWDKKEPEGAVTKEEIREYAQTAFSPSSSFSAARSPDTASPIYPERAIRPLPRNRLKSKLSPEQASTIQFPPEPPPIPPTLSFNIPETSAPNHHRHLTNGHAHRDHDHDHDHDHDPDDEDYDHCQHRRGHRLVHHHCTCHEDADSGEDEVEFDHPDYRYPPAPMMTNGVAVKPVDSLQRRLVEAARASGKSPPTGSTASSADGYESFENTSNKKKRKIPLSGASSMHQSSLSAEMANMGISNTHRNGAPDDISVHGMTAAELEQYHAQAAHASNGGSGTGISGAGRGRYGRQEARHRKPLAHAVNTSNLHNSRHPNGTVRSDDAADSGVENTGGIISQAIKTAAEQGPLTPAVKGRENVSLLQSAASLSTSTTPKTQFTFTCESDSATKMVDQHPAHAAPYGTPTPQRHAAAPGKSTHGTQTTPSHRGGHPPINNAARPPPPPANHAPPTSHHHQQQHQQQPAPSPKPRPRRNPTREYALQAAQRKKNQQYQNYHHQPKPQDVYICMFCEYEDIYGVPPYALIRQYEIKDRKERKKAAEKRRLLEKAKMKGRKNKKGAKGKNNAVNNAANPAPPNQPQNYDPNLPPPDGEEFYDDEEEDYEGDEYDPVGEDEEFDNEGYYPPPPAPASTPAMPRLERVPG</sequence>
<feature type="compositionally biased region" description="Acidic residues" evidence="1">
    <location>
        <begin position="722"/>
        <end position="750"/>
    </location>
</feature>
<accession>A0A9Q8LHL6</accession>
<proteinExistence type="predicted"/>
<protein>
    <submittedName>
        <fullName evidence="2">Uncharacterized protein</fullName>
    </submittedName>
</protein>
<feature type="compositionally biased region" description="Polar residues" evidence="1">
    <location>
        <begin position="356"/>
        <end position="365"/>
    </location>
</feature>
<feature type="region of interest" description="Disordered" evidence="1">
    <location>
        <begin position="530"/>
        <end position="608"/>
    </location>
</feature>
<dbReference type="KEGG" id="ffu:CLAFUR5_05820"/>
<name>A0A9Q8LHL6_PASFU</name>
<feature type="compositionally biased region" description="Polar residues" evidence="1">
    <location>
        <begin position="215"/>
        <end position="225"/>
    </location>
</feature>
<dbReference type="OrthoDB" id="4174342at2759"/>
<reference evidence="2" key="1">
    <citation type="submission" date="2021-12" db="EMBL/GenBank/DDBJ databases">
        <authorList>
            <person name="Zaccaron A."/>
            <person name="Stergiopoulos I."/>
        </authorList>
    </citation>
    <scope>NUCLEOTIDE SEQUENCE</scope>
    <source>
        <strain evidence="2">Race5_Kim</strain>
    </source>
</reference>
<keyword evidence="3" id="KW-1185">Reference proteome</keyword>
<reference evidence="2" key="2">
    <citation type="journal article" date="2022" name="Microb. Genom.">
        <title>A chromosome-scale genome assembly of the tomato pathogen Cladosporium fulvum reveals a compartmentalized genome architecture and the presence of a dispensable chromosome.</title>
        <authorList>
            <person name="Zaccaron A.Z."/>
            <person name="Chen L.H."/>
            <person name="Samaras A."/>
            <person name="Stergiopoulos I."/>
        </authorList>
    </citation>
    <scope>NUCLEOTIDE SEQUENCE</scope>
    <source>
        <strain evidence="2">Race5_Kim</strain>
    </source>
</reference>
<feature type="region of interest" description="Disordered" evidence="1">
    <location>
        <begin position="678"/>
        <end position="774"/>
    </location>
</feature>
<dbReference type="AlphaFoldDB" id="A0A9Q8LHL6"/>
<feature type="compositionally biased region" description="Gly residues" evidence="1">
    <location>
        <begin position="409"/>
        <end position="421"/>
    </location>
</feature>
<feature type="region of interest" description="Disordered" evidence="1">
    <location>
        <begin position="405"/>
        <end position="464"/>
    </location>
</feature>
<evidence type="ECO:0000313" key="3">
    <source>
        <dbReference type="Proteomes" id="UP000756132"/>
    </source>
</evidence>
<feature type="region of interest" description="Disordered" evidence="1">
    <location>
        <begin position="157"/>
        <end position="255"/>
    </location>
</feature>
<dbReference type="EMBL" id="CP090167">
    <property type="protein sequence ID" value="UJO17587.1"/>
    <property type="molecule type" value="Genomic_DNA"/>
</dbReference>
<feature type="compositionally biased region" description="Low complexity" evidence="1">
    <location>
        <begin position="694"/>
        <end position="704"/>
    </location>
</feature>
<evidence type="ECO:0000313" key="2">
    <source>
        <dbReference type="EMBL" id="UJO17587.1"/>
    </source>
</evidence>
<feature type="region of interest" description="Disordered" evidence="1">
    <location>
        <begin position="318"/>
        <end position="365"/>
    </location>
</feature>
<feature type="compositionally biased region" description="Basic residues" evidence="1">
    <location>
        <begin position="683"/>
        <end position="693"/>
    </location>
</feature>
<evidence type="ECO:0000256" key="1">
    <source>
        <dbReference type="SAM" id="MobiDB-lite"/>
    </source>
</evidence>